<keyword evidence="3" id="KW-1185">Reference proteome</keyword>
<dbReference type="Proteomes" id="UP000320762">
    <property type="component" value="Unassembled WGS sequence"/>
</dbReference>
<feature type="region of interest" description="Disordered" evidence="1">
    <location>
        <begin position="163"/>
        <end position="182"/>
    </location>
</feature>
<comment type="caution">
    <text evidence="2">The sequence shown here is derived from an EMBL/GenBank/DDBJ whole genome shotgun (WGS) entry which is preliminary data.</text>
</comment>
<proteinExistence type="predicted"/>
<protein>
    <submittedName>
        <fullName evidence="2">Uncharacterized protein</fullName>
    </submittedName>
</protein>
<accession>A0A550CZJ0</accession>
<reference evidence="2 3" key="1">
    <citation type="journal article" date="2019" name="New Phytol.">
        <title>Comparative genomics reveals unique wood-decay strategies and fruiting body development in the Schizophyllaceae.</title>
        <authorList>
            <person name="Almasi E."/>
            <person name="Sahu N."/>
            <person name="Krizsan K."/>
            <person name="Balint B."/>
            <person name="Kovacs G.M."/>
            <person name="Kiss B."/>
            <person name="Cseklye J."/>
            <person name="Drula E."/>
            <person name="Henrissat B."/>
            <person name="Nagy I."/>
            <person name="Chovatia M."/>
            <person name="Adam C."/>
            <person name="LaButti K."/>
            <person name="Lipzen A."/>
            <person name="Riley R."/>
            <person name="Grigoriev I.V."/>
            <person name="Nagy L.G."/>
        </authorList>
    </citation>
    <scope>NUCLEOTIDE SEQUENCE [LARGE SCALE GENOMIC DNA]</scope>
    <source>
        <strain evidence="2 3">NL-1724</strain>
    </source>
</reference>
<dbReference type="AlphaFoldDB" id="A0A550CZJ0"/>
<feature type="region of interest" description="Disordered" evidence="1">
    <location>
        <begin position="104"/>
        <end position="123"/>
    </location>
</feature>
<dbReference type="EMBL" id="VDMD01000001">
    <property type="protein sequence ID" value="TRM70210.1"/>
    <property type="molecule type" value="Genomic_DNA"/>
</dbReference>
<name>A0A550CZJ0_9AGAR</name>
<evidence type="ECO:0000313" key="2">
    <source>
        <dbReference type="EMBL" id="TRM70210.1"/>
    </source>
</evidence>
<evidence type="ECO:0000256" key="1">
    <source>
        <dbReference type="SAM" id="MobiDB-lite"/>
    </source>
</evidence>
<sequence length="182" mass="19486">MDPTALNRAVSMVSASFVSAGPWRSVGDGRRVARAVQHIVEWDSATRKLQYVRFSGGCALFDDNICGHQFGEKPVSAGEHDLQKASRLSPDGLACESCDGGRAALSKDPRRDREPSSNAEGLTAGEDVHARWASRGRVSCVACLTQPQGRLFSKLQPVWKTQAGGECERARTAPGSASSEGR</sequence>
<evidence type="ECO:0000313" key="3">
    <source>
        <dbReference type="Proteomes" id="UP000320762"/>
    </source>
</evidence>
<feature type="compositionally biased region" description="Basic and acidic residues" evidence="1">
    <location>
        <begin position="105"/>
        <end position="115"/>
    </location>
</feature>
<gene>
    <name evidence="2" type="ORF">BD626DRAFT_476637</name>
</gene>
<organism evidence="2 3">
    <name type="scientific">Schizophyllum amplum</name>
    <dbReference type="NCBI Taxonomy" id="97359"/>
    <lineage>
        <taxon>Eukaryota</taxon>
        <taxon>Fungi</taxon>
        <taxon>Dikarya</taxon>
        <taxon>Basidiomycota</taxon>
        <taxon>Agaricomycotina</taxon>
        <taxon>Agaricomycetes</taxon>
        <taxon>Agaricomycetidae</taxon>
        <taxon>Agaricales</taxon>
        <taxon>Schizophyllaceae</taxon>
        <taxon>Schizophyllum</taxon>
    </lineage>
</organism>